<comment type="catalytic activity">
    <reaction evidence="9">
        <text>O-phospho-L-threonine + H(+) = (R)-1-aminopropan-2-yl phosphate + CO2</text>
        <dbReference type="Rhea" id="RHEA:11492"/>
        <dbReference type="ChEBI" id="CHEBI:15378"/>
        <dbReference type="ChEBI" id="CHEBI:16526"/>
        <dbReference type="ChEBI" id="CHEBI:58563"/>
        <dbReference type="ChEBI" id="CHEBI:58675"/>
        <dbReference type="EC" id="4.1.1.81"/>
    </reaction>
</comment>
<dbReference type="PANTHER" id="PTHR42885">
    <property type="entry name" value="HISTIDINOL-PHOSPHATE AMINOTRANSFERASE-RELATED"/>
    <property type="match status" value="1"/>
</dbReference>
<comment type="cofactor">
    <cofactor evidence="1">
        <name>pyridoxal 5'-phosphate</name>
        <dbReference type="ChEBI" id="CHEBI:597326"/>
    </cofactor>
</comment>
<dbReference type="OrthoDB" id="9799304at2"/>
<dbReference type="PANTHER" id="PTHR42885:SF1">
    <property type="entry name" value="THREONINE-PHOSPHATE DECARBOXYLASE"/>
    <property type="match status" value="1"/>
</dbReference>
<dbReference type="AlphaFoldDB" id="A0A1T4SIX4"/>
<dbReference type="STRING" id="1365950.SAMN05428963_11162"/>
<dbReference type="Proteomes" id="UP000190135">
    <property type="component" value="Unassembled WGS sequence"/>
</dbReference>
<gene>
    <name evidence="11" type="ORF">SAMN05428963_11162</name>
</gene>
<dbReference type="PROSITE" id="PS00105">
    <property type="entry name" value="AA_TRANSFER_CLASS_1"/>
    <property type="match status" value="1"/>
</dbReference>
<evidence type="ECO:0000256" key="7">
    <source>
        <dbReference type="ARBA" id="ARBA00023239"/>
    </source>
</evidence>
<evidence type="ECO:0000256" key="5">
    <source>
        <dbReference type="ARBA" id="ARBA00022573"/>
    </source>
</evidence>
<evidence type="ECO:0000256" key="6">
    <source>
        <dbReference type="ARBA" id="ARBA00022898"/>
    </source>
</evidence>
<dbReference type="InterPro" id="IPR004839">
    <property type="entry name" value="Aminotransferase_I/II_large"/>
</dbReference>
<keyword evidence="5" id="KW-0169">Cobalamin biosynthesis</keyword>
<evidence type="ECO:0000256" key="3">
    <source>
        <dbReference type="ARBA" id="ARBA00004953"/>
    </source>
</evidence>
<dbReference type="Pfam" id="PF00155">
    <property type="entry name" value="Aminotran_1_2"/>
    <property type="match status" value="1"/>
</dbReference>
<dbReference type="EC" id="4.1.1.81" evidence="4"/>
<proteinExistence type="predicted"/>
<dbReference type="InterPro" id="IPR015422">
    <property type="entry name" value="PyrdxlP-dep_Trfase_small"/>
</dbReference>
<comment type="function">
    <text evidence="2">Decarboxylates L-threonine-O-3-phosphate to yield (R)-1-amino-2-propanol O-2-phosphate, the precursor for the linkage between the nucleotide loop and the corrin ring in cobalamin.</text>
</comment>
<keyword evidence="12" id="KW-1185">Reference proteome</keyword>
<feature type="domain" description="Aminotransferase class I/classII large" evidence="10">
    <location>
        <begin position="62"/>
        <end position="315"/>
    </location>
</feature>
<evidence type="ECO:0000256" key="1">
    <source>
        <dbReference type="ARBA" id="ARBA00001933"/>
    </source>
</evidence>
<dbReference type="Gene3D" id="3.40.640.10">
    <property type="entry name" value="Type I PLP-dependent aspartate aminotransferase-like (Major domain)"/>
    <property type="match status" value="1"/>
</dbReference>
<dbReference type="NCBIfam" id="TIGR01140">
    <property type="entry name" value="L_thr_O3P_dcar"/>
    <property type="match status" value="1"/>
</dbReference>
<keyword evidence="6" id="KW-0663">Pyridoxal phosphate</keyword>
<evidence type="ECO:0000256" key="9">
    <source>
        <dbReference type="ARBA" id="ARBA00048531"/>
    </source>
</evidence>
<comment type="pathway">
    <text evidence="3">Cofactor biosynthesis; adenosylcobalamin biosynthesis.</text>
</comment>
<organism evidence="11 12">
    <name type="scientific">Consotaella salsifontis</name>
    <dbReference type="NCBI Taxonomy" id="1365950"/>
    <lineage>
        <taxon>Bacteria</taxon>
        <taxon>Pseudomonadati</taxon>
        <taxon>Pseudomonadota</taxon>
        <taxon>Alphaproteobacteria</taxon>
        <taxon>Hyphomicrobiales</taxon>
        <taxon>Aurantimonadaceae</taxon>
        <taxon>Consotaella</taxon>
    </lineage>
</organism>
<evidence type="ECO:0000256" key="2">
    <source>
        <dbReference type="ARBA" id="ARBA00003444"/>
    </source>
</evidence>
<dbReference type="InterPro" id="IPR004838">
    <property type="entry name" value="NHTrfase_class1_PyrdxlP-BS"/>
</dbReference>
<reference evidence="11 12" key="1">
    <citation type="submission" date="2017-02" db="EMBL/GenBank/DDBJ databases">
        <authorList>
            <person name="Peterson S.W."/>
        </authorList>
    </citation>
    <scope>NUCLEOTIDE SEQUENCE [LARGE SCALE GENOMIC DNA]</scope>
    <source>
        <strain evidence="11 12">USBA 369</strain>
    </source>
</reference>
<dbReference type="RefSeq" id="WP_078709335.1">
    <property type="nucleotide sequence ID" value="NZ_FUXL01000011.1"/>
</dbReference>
<sequence length="338" mass="35443">MNDPCEHGGALDVAVARFGGPRADWLDLSTGINPAPPPLPAIQADAWTRLPERVDEAGLLAAARRFYGAPEAAGIVAAPGSQMLITQLPLLFAPCEAAVVGPTYSEHARALAAAGHRVREIGSLDGISETAMLAIVINPNNPDGRRCSRTALLAVAERMAGRGGLLVVDEAFADADPAVSLAPFSGRAGLLVHRSFGKFFGLAGLRLGFALTTLGLAETLAARLGPWAVSGPALAIAANLMSDRAVIEGLRCAIARQAALRRSALQAAGCEIVGETALFALVRHDSAHLLFDALCRRHLLTRPFSYRADWLRIGNPCSADEAARLETALREALTEVTA</sequence>
<dbReference type="UniPathway" id="UPA00148"/>
<dbReference type="EMBL" id="FUXL01000011">
    <property type="protein sequence ID" value="SKA28260.1"/>
    <property type="molecule type" value="Genomic_DNA"/>
</dbReference>
<protein>
    <recommendedName>
        <fullName evidence="4">threonine-phosphate decarboxylase</fullName>
        <ecNumber evidence="4">4.1.1.81</ecNumber>
    </recommendedName>
    <alternativeName>
        <fullName evidence="8">L-threonine-O-3-phosphate decarboxylase</fullName>
    </alternativeName>
</protein>
<dbReference type="InterPro" id="IPR005860">
    <property type="entry name" value="CobD"/>
</dbReference>
<dbReference type="Gene3D" id="3.90.1150.10">
    <property type="entry name" value="Aspartate Aminotransferase, domain 1"/>
    <property type="match status" value="1"/>
</dbReference>
<keyword evidence="7" id="KW-0456">Lyase</keyword>
<evidence type="ECO:0000256" key="4">
    <source>
        <dbReference type="ARBA" id="ARBA00012285"/>
    </source>
</evidence>
<evidence type="ECO:0000259" key="10">
    <source>
        <dbReference type="Pfam" id="PF00155"/>
    </source>
</evidence>
<dbReference type="SUPFAM" id="SSF53383">
    <property type="entry name" value="PLP-dependent transferases"/>
    <property type="match status" value="1"/>
</dbReference>
<evidence type="ECO:0000256" key="8">
    <source>
        <dbReference type="ARBA" id="ARBA00029996"/>
    </source>
</evidence>
<evidence type="ECO:0000313" key="11">
    <source>
        <dbReference type="EMBL" id="SKA28260.1"/>
    </source>
</evidence>
<dbReference type="GO" id="GO:0048472">
    <property type="term" value="F:threonine-phosphate decarboxylase activity"/>
    <property type="evidence" value="ECO:0007669"/>
    <property type="project" value="UniProtKB-EC"/>
</dbReference>
<dbReference type="CDD" id="cd00609">
    <property type="entry name" value="AAT_like"/>
    <property type="match status" value="1"/>
</dbReference>
<evidence type="ECO:0000313" key="12">
    <source>
        <dbReference type="Proteomes" id="UP000190135"/>
    </source>
</evidence>
<dbReference type="GO" id="GO:0009236">
    <property type="term" value="P:cobalamin biosynthetic process"/>
    <property type="evidence" value="ECO:0007669"/>
    <property type="project" value="UniProtKB-UniPathway"/>
</dbReference>
<dbReference type="InterPro" id="IPR015421">
    <property type="entry name" value="PyrdxlP-dep_Trfase_major"/>
</dbReference>
<name>A0A1T4SIX4_9HYPH</name>
<accession>A0A1T4SIX4</accession>
<dbReference type="InterPro" id="IPR015424">
    <property type="entry name" value="PyrdxlP-dep_Trfase"/>
</dbReference>
<dbReference type="GO" id="GO:0030170">
    <property type="term" value="F:pyridoxal phosphate binding"/>
    <property type="evidence" value="ECO:0007669"/>
    <property type="project" value="InterPro"/>
</dbReference>